<feature type="region of interest" description="Disordered" evidence="1">
    <location>
        <begin position="160"/>
        <end position="179"/>
    </location>
</feature>
<protein>
    <recommendedName>
        <fullName evidence="4">Chromosome partitioning protein ParB</fullName>
    </recommendedName>
</protein>
<gene>
    <name evidence="2" type="ORF">AABB92_22155</name>
</gene>
<comment type="caution">
    <text evidence="2">The sequence shown here is derived from an EMBL/GenBank/DDBJ whole genome shotgun (WGS) entry which is preliminary data.</text>
</comment>
<feature type="compositionally biased region" description="Acidic residues" evidence="1">
    <location>
        <begin position="167"/>
        <end position="179"/>
    </location>
</feature>
<evidence type="ECO:0000313" key="2">
    <source>
        <dbReference type="EMBL" id="MEL7698347.1"/>
    </source>
</evidence>
<evidence type="ECO:0000313" key="3">
    <source>
        <dbReference type="Proteomes" id="UP001468095"/>
    </source>
</evidence>
<keyword evidence="3" id="KW-1185">Reference proteome</keyword>
<name>A0ABU9MQK7_9GAMM</name>
<dbReference type="RefSeq" id="WP_052720707.1">
    <property type="nucleotide sequence ID" value="NZ_JBCGBG010000010.1"/>
</dbReference>
<evidence type="ECO:0000256" key="1">
    <source>
        <dbReference type="SAM" id="MobiDB-lite"/>
    </source>
</evidence>
<sequence>MKVSLTDNSSSLVSDSASKKEGKAWQFMQQQKAEWQARLPERWAQDFRWLLDWSSDDALGLLGFCSAATICSFQDRIYGKSQTSNLDMLETAMGFELADWWQPTADGFFKRMSKDQIVGALTEAGKTGNASDAGKMKKGDAAGFAEEALKDARWVPAWMRPLKDDAAESDSENTQDSED</sequence>
<reference evidence="2 3" key="1">
    <citation type="submission" date="2024-04" db="EMBL/GenBank/DDBJ databases">
        <authorList>
            <person name="Suleimanova A.D."/>
            <person name="Pudova D.S."/>
            <person name="Shagimardanova E.I."/>
            <person name="Sharipova M.R."/>
        </authorList>
    </citation>
    <scope>NUCLEOTIDE SEQUENCE [LARGE SCALE GENOMIC DNA]</scope>
    <source>
        <strain evidence="2 3">3.1</strain>
    </source>
</reference>
<proteinExistence type="predicted"/>
<organism evidence="2 3">
    <name type="scientific">Pantoea brenneri</name>
    <dbReference type="NCBI Taxonomy" id="472694"/>
    <lineage>
        <taxon>Bacteria</taxon>
        <taxon>Pseudomonadati</taxon>
        <taxon>Pseudomonadota</taxon>
        <taxon>Gammaproteobacteria</taxon>
        <taxon>Enterobacterales</taxon>
        <taxon>Erwiniaceae</taxon>
        <taxon>Pantoea</taxon>
    </lineage>
</organism>
<dbReference type="EMBL" id="JBCGBG010000010">
    <property type="protein sequence ID" value="MEL7698347.1"/>
    <property type="molecule type" value="Genomic_DNA"/>
</dbReference>
<accession>A0ABU9MQK7</accession>
<evidence type="ECO:0008006" key="4">
    <source>
        <dbReference type="Google" id="ProtNLM"/>
    </source>
</evidence>
<dbReference type="Proteomes" id="UP001468095">
    <property type="component" value="Unassembled WGS sequence"/>
</dbReference>